<dbReference type="SUPFAM" id="SSF56112">
    <property type="entry name" value="Protein kinase-like (PK-like)"/>
    <property type="match status" value="1"/>
</dbReference>
<dbReference type="OrthoDB" id="3526434at2759"/>
<organism evidence="2 3">
    <name type="scientific">Amorphotheca resinae ATCC 22711</name>
    <dbReference type="NCBI Taxonomy" id="857342"/>
    <lineage>
        <taxon>Eukaryota</taxon>
        <taxon>Fungi</taxon>
        <taxon>Dikarya</taxon>
        <taxon>Ascomycota</taxon>
        <taxon>Pezizomycotina</taxon>
        <taxon>Leotiomycetes</taxon>
        <taxon>Helotiales</taxon>
        <taxon>Amorphothecaceae</taxon>
        <taxon>Amorphotheca</taxon>
    </lineage>
</organism>
<name>A0A2T3AXN6_AMORE</name>
<sequence length="283" mass="32352">MSILARCVKSVGWLSYQNSDCACYIQNKRGSHDNYTLLPTYQGSKQCGAIVVLLGDLITKSGTRVQRNEEIAMRLVRQYTDVPLPGVIFSAYNSEQGNLGMTVVPGSPLELSWDRLDEHTKERLCHETWDIIEELRQIPRPAELRHLFQCSADGSPTRDPLIQDFHNPPAPLLNDADLRTRIAQRCSHFGGRQDAKELPSMLPHSDVSVFTHGDIAPRNIMVDDETHQITGILDWETAGWYPDYWEYANIMRPGCKDWQAWMDRTAPRRWDLMGIQAARRVLF</sequence>
<accession>A0A2T3AXN6</accession>
<dbReference type="InterPro" id="IPR011009">
    <property type="entry name" value="Kinase-like_dom_sf"/>
</dbReference>
<dbReference type="AlphaFoldDB" id="A0A2T3AXN6"/>
<evidence type="ECO:0000313" key="3">
    <source>
        <dbReference type="Proteomes" id="UP000241818"/>
    </source>
</evidence>
<dbReference type="InParanoid" id="A0A2T3AXN6"/>
<protein>
    <recommendedName>
        <fullName evidence="1">Aminoglycoside phosphotransferase domain-containing protein</fullName>
    </recommendedName>
</protein>
<dbReference type="PANTHER" id="PTHR21310:SF15">
    <property type="entry name" value="AMINOGLYCOSIDE PHOSPHOTRANSFERASE DOMAIN-CONTAINING PROTEIN"/>
    <property type="match status" value="1"/>
</dbReference>
<dbReference type="Gene3D" id="3.90.1200.10">
    <property type="match status" value="1"/>
</dbReference>
<evidence type="ECO:0000313" key="2">
    <source>
        <dbReference type="EMBL" id="PSS14836.1"/>
    </source>
</evidence>
<dbReference type="Pfam" id="PF01636">
    <property type="entry name" value="APH"/>
    <property type="match status" value="1"/>
</dbReference>
<dbReference type="RefSeq" id="XP_024719435.1">
    <property type="nucleotide sequence ID" value="XM_024868228.1"/>
</dbReference>
<dbReference type="InterPro" id="IPR002575">
    <property type="entry name" value="Aminoglycoside_PTrfase"/>
</dbReference>
<dbReference type="InterPro" id="IPR051678">
    <property type="entry name" value="AGP_Transferase"/>
</dbReference>
<dbReference type="CDD" id="cd05120">
    <property type="entry name" value="APH_ChoK_like"/>
    <property type="match status" value="1"/>
</dbReference>
<feature type="domain" description="Aminoglycoside phosphotransferase" evidence="1">
    <location>
        <begin position="69"/>
        <end position="262"/>
    </location>
</feature>
<keyword evidence="3" id="KW-1185">Reference proteome</keyword>
<dbReference type="EMBL" id="KZ679013">
    <property type="protein sequence ID" value="PSS14836.1"/>
    <property type="molecule type" value="Genomic_DNA"/>
</dbReference>
<reference evidence="2 3" key="1">
    <citation type="journal article" date="2018" name="New Phytol.">
        <title>Comparative genomics and transcriptomics depict ericoid mycorrhizal fungi as versatile saprotrophs and plant mutualists.</title>
        <authorList>
            <person name="Martino E."/>
            <person name="Morin E."/>
            <person name="Grelet G.A."/>
            <person name="Kuo A."/>
            <person name="Kohler A."/>
            <person name="Daghino S."/>
            <person name="Barry K.W."/>
            <person name="Cichocki N."/>
            <person name="Clum A."/>
            <person name="Dockter R.B."/>
            <person name="Hainaut M."/>
            <person name="Kuo R.C."/>
            <person name="LaButti K."/>
            <person name="Lindahl B.D."/>
            <person name="Lindquist E.A."/>
            <person name="Lipzen A."/>
            <person name="Khouja H.R."/>
            <person name="Magnuson J."/>
            <person name="Murat C."/>
            <person name="Ohm R.A."/>
            <person name="Singer S.W."/>
            <person name="Spatafora J.W."/>
            <person name="Wang M."/>
            <person name="Veneault-Fourrey C."/>
            <person name="Henrissat B."/>
            <person name="Grigoriev I.V."/>
            <person name="Martin F.M."/>
            <person name="Perotto S."/>
        </authorList>
    </citation>
    <scope>NUCLEOTIDE SEQUENCE [LARGE SCALE GENOMIC DNA]</scope>
    <source>
        <strain evidence="2 3">ATCC 22711</strain>
    </source>
</reference>
<dbReference type="PANTHER" id="PTHR21310">
    <property type="entry name" value="AMINOGLYCOSIDE PHOSPHOTRANSFERASE-RELATED-RELATED"/>
    <property type="match status" value="1"/>
</dbReference>
<dbReference type="Proteomes" id="UP000241818">
    <property type="component" value="Unassembled WGS sequence"/>
</dbReference>
<evidence type="ECO:0000259" key="1">
    <source>
        <dbReference type="Pfam" id="PF01636"/>
    </source>
</evidence>
<dbReference type="STRING" id="857342.A0A2T3AXN6"/>
<dbReference type="GeneID" id="36576309"/>
<gene>
    <name evidence="2" type="ORF">M430DRAFT_51503</name>
</gene>
<proteinExistence type="predicted"/>